<sequence length="105" mass="11310">MRAPEEARGAQHPGETAGGGGRMSAEEAPHGAGDFGQERGHSPCSASPDSDSPDGHLLLEEERFRVDRKMLEAMLQSKLMSDVRASWGVVAVYKAPRLLRLSARP</sequence>
<reference evidence="2" key="1">
    <citation type="journal article" date="2022" name="bioRxiv">
        <title>Sequencing and chromosome-scale assembly of the giantPleurodeles waltlgenome.</title>
        <authorList>
            <person name="Brown T."/>
            <person name="Elewa A."/>
            <person name="Iarovenko S."/>
            <person name="Subramanian E."/>
            <person name="Araus A.J."/>
            <person name="Petzold A."/>
            <person name="Susuki M."/>
            <person name="Suzuki K.-i.T."/>
            <person name="Hayashi T."/>
            <person name="Toyoda A."/>
            <person name="Oliveira C."/>
            <person name="Osipova E."/>
            <person name="Leigh N.D."/>
            <person name="Simon A."/>
            <person name="Yun M.H."/>
        </authorList>
    </citation>
    <scope>NUCLEOTIDE SEQUENCE</scope>
    <source>
        <strain evidence="2">20211129_DDA</strain>
        <tissue evidence="2">Liver</tissue>
    </source>
</reference>
<evidence type="ECO:0000313" key="3">
    <source>
        <dbReference type="Proteomes" id="UP001066276"/>
    </source>
</evidence>
<feature type="region of interest" description="Disordered" evidence="1">
    <location>
        <begin position="1"/>
        <end position="60"/>
    </location>
</feature>
<gene>
    <name evidence="2" type="ORF">NDU88_005697</name>
</gene>
<proteinExistence type="predicted"/>
<accession>A0AAV7PKB1</accession>
<dbReference type="Proteomes" id="UP001066276">
    <property type="component" value="Chromosome 7"/>
</dbReference>
<comment type="caution">
    <text evidence="2">The sequence shown here is derived from an EMBL/GenBank/DDBJ whole genome shotgun (WGS) entry which is preliminary data.</text>
</comment>
<name>A0AAV7PKB1_PLEWA</name>
<dbReference type="EMBL" id="JANPWB010000011">
    <property type="protein sequence ID" value="KAJ1127294.1"/>
    <property type="molecule type" value="Genomic_DNA"/>
</dbReference>
<keyword evidence="3" id="KW-1185">Reference proteome</keyword>
<evidence type="ECO:0000313" key="2">
    <source>
        <dbReference type="EMBL" id="KAJ1127294.1"/>
    </source>
</evidence>
<organism evidence="2 3">
    <name type="scientific">Pleurodeles waltl</name>
    <name type="common">Iberian ribbed newt</name>
    <dbReference type="NCBI Taxonomy" id="8319"/>
    <lineage>
        <taxon>Eukaryota</taxon>
        <taxon>Metazoa</taxon>
        <taxon>Chordata</taxon>
        <taxon>Craniata</taxon>
        <taxon>Vertebrata</taxon>
        <taxon>Euteleostomi</taxon>
        <taxon>Amphibia</taxon>
        <taxon>Batrachia</taxon>
        <taxon>Caudata</taxon>
        <taxon>Salamandroidea</taxon>
        <taxon>Salamandridae</taxon>
        <taxon>Pleurodelinae</taxon>
        <taxon>Pleurodeles</taxon>
    </lineage>
</organism>
<protein>
    <submittedName>
        <fullName evidence="2">Uncharacterized protein</fullName>
    </submittedName>
</protein>
<dbReference type="AlphaFoldDB" id="A0AAV7PKB1"/>
<evidence type="ECO:0000256" key="1">
    <source>
        <dbReference type="SAM" id="MobiDB-lite"/>
    </source>
</evidence>